<sequence length="67" mass="7781">MQTLFMTDFLMARGHLMKKVRFPIFRGAHHTGLSTQQINKFKRQHQPILVLRQFLMMGLLVVNPSSG</sequence>
<evidence type="ECO:0000313" key="1">
    <source>
        <dbReference type="EMBL" id="KKZ12324.1"/>
    </source>
</evidence>
<reference evidence="1 2" key="1">
    <citation type="submission" date="2015-01" db="EMBL/GenBank/DDBJ databases">
        <title>Lifestyle Evolution in Cyanobacterial Symbionts of Sponges.</title>
        <authorList>
            <person name="Burgsdorf I."/>
            <person name="Slaby B.M."/>
            <person name="Handley K.M."/>
            <person name="Haber M."/>
            <person name="Blom J."/>
            <person name="Marshall C.W."/>
            <person name="Gilbert J.A."/>
            <person name="Hentschel U."/>
            <person name="Steindler L."/>
        </authorList>
    </citation>
    <scope>NUCLEOTIDE SEQUENCE [LARGE SCALE GENOMIC DNA]</scope>
    <source>
        <strain evidence="1">SP3</strain>
    </source>
</reference>
<name>A0A0G2HL13_9SYNE</name>
<gene>
    <name evidence="1" type="ORF">TE42_04910</name>
</gene>
<comment type="caution">
    <text evidence="1">The sequence shown here is derived from an EMBL/GenBank/DDBJ whole genome shotgun (WGS) entry which is preliminary data.</text>
</comment>
<dbReference type="Proteomes" id="UP000035067">
    <property type="component" value="Unassembled WGS sequence"/>
</dbReference>
<organism evidence="1 2">
    <name type="scientific">Candidatus Synechococcus spongiarum SP3</name>
    <dbReference type="NCBI Taxonomy" id="1604020"/>
    <lineage>
        <taxon>Bacteria</taxon>
        <taxon>Bacillati</taxon>
        <taxon>Cyanobacteriota</taxon>
        <taxon>Cyanophyceae</taxon>
        <taxon>Synechococcales</taxon>
        <taxon>Synechococcaceae</taxon>
        <taxon>Synechococcus</taxon>
    </lineage>
</organism>
<dbReference type="EMBL" id="JXQG01000023">
    <property type="protein sequence ID" value="KKZ12324.1"/>
    <property type="molecule type" value="Genomic_DNA"/>
</dbReference>
<dbReference type="AlphaFoldDB" id="A0A0G2HL13"/>
<protein>
    <submittedName>
        <fullName evidence="1">Uncharacterized protein</fullName>
    </submittedName>
</protein>
<evidence type="ECO:0000313" key="2">
    <source>
        <dbReference type="Proteomes" id="UP000035067"/>
    </source>
</evidence>
<proteinExistence type="predicted"/>
<accession>A0A0G2HL13</accession>